<gene>
    <name evidence="2" type="ORF">PITC_037150</name>
</gene>
<dbReference type="EMBL" id="JQGA01000294">
    <property type="protein sequence ID" value="KGO76289.1"/>
    <property type="molecule type" value="Genomic_DNA"/>
</dbReference>
<proteinExistence type="predicted"/>
<evidence type="ECO:0000313" key="2">
    <source>
        <dbReference type="EMBL" id="KGO76289.1"/>
    </source>
</evidence>
<organism evidence="2 3">
    <name type="scientific">Penicillium italicum</name>
    <name type="common">Blue mold</name>
    <dbReference type="NCBI Taxonomy" id="40296"/>
    <lineage>
        <taxon>Eukaryota</taxon>
        <taxon>Fungi</taxon>
        <taxon>Dikarya</taxon>
        <taxon>Ascomycota</taxon>
        <taxon>Pezizomycotina</taxon>
        <taxon>Eurotiomycetes</taxon>
        <taxon>Eurotiomycetidae</taxon>
        <taxon>Eurotiales</taxon>
        <taxon>Aspergillaceae</taxon>
        <taxon>Penicillium</taxon>
    </lineage>
</organism>
<dbReference type="AlphaFoldDB" id="A0A0A2L8K8"/>
<evidence type="ECO:0000313" key="3">
    <source>
        <dbReference type="Proteomes" id="UP000030104"/>
    </source>
</evidence>
<sequence>MGLTLVFVPLLLSPPFAVHWMASSPLKFPLNDPMYSLSRCSRPPASRRNCSRPSSYY</sequence>
<dbReference type="Proteomes" id="UP000030104">
    <property type="component" value="Unassembled WGS sequence"/>
</dbReference>
<keyword evidence="1" id="KW-0732">Signal</keyword>
<reference evidence="2 3" key="1">
    <citation type="journal article" date="2015" name="Mol. Plant Microbe Interact.">
        <title>Genome, transcriptome, and functional analyses of Penicillium expansum provide new insights into secondary metabolism and pathogenicity.</title>
        <authorList>
            <person name="Ballester A.R."/>
            <person name="Marcet-Houben M."/>
            <person name="Levin E."/>
            <person name="Sela N."/>
            <person name="Selma-Lazaro C."/>
            <person name="Carmona L."/>
            <person name="Wisniewski M."/>
            <person name="Droby S."/>
            <person name="Gonzalez-Candelas L."/>
            <person name="Gabaldon T."/>
        </authorList>
    </citation>
    <scope>NUCLEOTIDE SEQUENCE [LARGE SCALE GENOMIC DNA]</scope>
    <source>
        <strain evidence="2 3">PHI-1</strain>
    </source>
</reference>
<accession>A0A0A2L8K8</accession>
<dbReference type="HOGENOM" id="CLU_2997155_0_0_1"/>
<comment type="caution">
    <text evidence="2">The sequence shown here is derived from an EMBL/GenBank/DDBJ whole genome shotgun (WGS) entry which is preliminary data.</text>
</comment>
<feature type="chain" id="PRO_5002002115" evidence="1">
    <location>
        <begin position="18"/>
        <end position="57"/>
    </location>
</feature>
<keyword evidence="3" id="KW-1185">Reference proteome</keyword>
<name>A0A0A2L8K8_PENIT</name>
<evidence type="ECO:0000256" key="1">
    <source>
        <dbReference type="SAM" id="SignalP"/>
    </source>
</evidence>
<feature type="signal peptide" evidence="1">
    <location>
        <begin position="1"/>
        <end position="17"/>
    </location>
</feature>
<protein>
    <submittedName>
        <fullName evidence="2">Uncharacterized protein</fullName>
    </submittedName>
</protein>